<evidence type="ECO:0000313" key="1">
    <source>
        <dbReference type="EMBL" id="DAD72207.1"/>
    </source>
</evidence>
<protein>
    <submittedName>
        <fullName evidence="1">Uncharacterized protein</fullName>
    </submittedName>
</protein>
<name>A0A8S5LQU1_9CAUD</name>
<reference evidence="1" key="1">
    <citation type="journal article" date="2021" name="Proc. Natl. Acad. Sci. U.S.A.">
        <title>A Catalog of Tens of Thousands of Viruses from Human Metagenomes Reveals Hidden Associations with Chronic Diseases.</title>
        <authorList>
            <person name="Tisza M.J."/>
            <person name="Buck C.B."/>
        </authorList>
    </citation>
    <scope>NUCLEOTIDE SEQUENCE</scope>
    <source>
        <strain evidence="1">CtTC45</strain>
    </source>
</reference>
<organism evidence="1">
    <name type="scientific">Siphoviridae sp. ctTC45</name>
    <dbReference type="NCBI Taxonomy" id="2827573"/>
    <lineage>
        <taxon>Viruses</taxon>
        <taxon>Duplodnaviria</taxon>
        <taxon>Heunggongvirae</taxon>
        <taxon>Uroviricota</taxon>
        <taxon>Caudoviricetes</taxon>
    </lineage>
</organism>
<accession>A0A8S5LQU1</accession>
<proteinExistence type="predicted"/>
<sequence>MVVELYLSVLAADYPLLKCLGFNLAPSIQFFLLS</sequence>
<dbReference type="EMBL" id="BK015895">
    <property type="protein sequence ID" value="DAD72207.1"/>
    <property type="molecule type" value="Genomic_DNA"/>
</dbReference>